<evidence type="ECO:0000313" key="3">
    <source>
        <dbReference type="Proteomes" id="UP000076420"/>
    </source>
</evidence>
<organism evidence="2 3">
    <name type="scientific">Biomphalaria glabrata</name>
    <name type="common">Bloodfluke planorb</name>
    <name type="synonym">Freshwater snail</name>
    <dbReference type="NCBI Taxonomy" id="6526"/>
    <lineage>
        <taxon>Eukaryota</taxon>
        <taxon>Metazoa</taxon>
        <taxon>Spiralia</taxon>
        <taxon>Lophotrochozoa</taxon>
        <taxon>Mollusca</taxon>
        <taxon>Gastropoda</taxon>
        <taxon>Heterobranchia</taxon>
        <taxon>Euthyneura</taxon>
        <taxon>Panpulmonata</taxon>
        <taxon>Hygrophila</taxon>
        <taxon>Lymnaeoidea</taxon>
        <taxon>Planorbidae</taxon>
        <taxon>Biomphalaria</taxon>
    </lineage>
</organism>
<gene>
    <name evidence="2" type="primary">106053668</name>
</gene>
<dbReference type="Proteomes" id="UP000076420">
    <property type="component" value="Unassembled WGS sequence"/>
</dbReference>
<accession>A0A2C9LFS8</accession>
<dbReference type="AlphaFoldDB" id="A0A2C9LFS8"/>
<dbReference type="VEuPathDB" id="VectorBase:BGLB030604"/>
<dbReference type="PANTHER" id="PTHR32289">
    <property type="entry name" value="PROTEIN FAM167A"/>
    <property type="match status" value="1"/>
</dbReference>
<protein>
    <submittedName>
        <fullName evidence="2">Uncharacterized protein</fullName>
    </submittedName>
</protein>
<dbReference type="VEuPathDB" id="VectorBase:BGLAX_033109"/>
<sequence>MTAAMMRPYRIHLVKGRRLFAPKKISLGELSEGSVGVNDSFDDVSVDSDLKRVQETTEKLHLSPRRPSIMQWRQTYMESPDSPMLRTALNGDASDERLTADQKERINSALDWLRNELQEMRSEDQTLARQLLSIRQDLHKVIS</sequence>
<dbReference type="KEGG" id="bgt:106053668"/>
<reference evidence="2" key="1">
    <citation type="submission" date="2020-05" db="UniProtKB">
        <authorList>
            <consortium name="EnsemblMetazoa"/>
        </authorList>
    </citation>
    <scope>IDENTIFICATION</scope>
    <source>
        <strain evidence="2">BB02</strain>
    </source>
</reference>
<evidence type="ECO:0000313" key="2">
    <source>
        <dbReference type="EnsemblMetazoa" id="BGLB030604-PA"/>
    </source>
</evidence>
<dbReference type="PANTHER" id="PTHR32289:SF1">
    <property type="entry name" value="PROTEIN FAM167A-LIKE"/>
    <property type="match status" value="1"/>
</dbReference>
<dbReference type="InterPro" id="IPR051771">
    <property type="entry name" value="FAM167_domain"/>
</dbReference>
<name>A0A2C9LFS8_BIOGL</name>
<feature type="coiled-coil region" evidence="1">
    <location>
        <begin position="103"/>
        <end position="130"/>
    </location>
</feature>
<keyword evidence="1" id="KW-0175">Coiled coil</keyword>
<dbReference type="EnsemblMetazoa" id="BGLB030604-RA">
    <property type="protein sequence ID" value="BGLB030604-PA"/>
    <property type="gene ID" value="BGLB030604"/>
</dbReference>
<evidence type="ECO:0000256" key="1">
    <source>
        <dbReference type="SAM" id="Coils"/>
    </source>
</evidence>
<proteinExistence type="predicted"/>